<keyword evidence="1" id="KW-0472">Membrane</keyword>
<evidence type="ECO:0000313" key="2">
    <source>
        <dbReference type="EMBL" id="POH73241.1"/>
    </source>
</evidence>
<dbReference type="OrthoDB" id="3217020at2"/>
<keyword evidence="1" id="KW-1133">Transmembrane helix</keyword>
<protein>
    <submittedName>
        <fullName evidence="2">DUF3093 domain-containing protein</fullName>
    </submittedName>
</protein>
<dbReference type="EMBL" id="PPXC01000008">
    <property type="protein sequence ID" value="POH73241.1"/>
    <property type="molecule type" value="Genomic_DNA"/>
</dbReference>
<evidence type="ECO:0000313" key="3">
    <source>
        <dbReference type="Proteomes" id="UP000237061"/>
    </source>
</evidence>
<dbReference type="RefSeq" id="WP_103465985.1">
    <property type="nucleotide sequence ID" value="NZ_PPXB01000014.1"/>
</dbReference>
<comment type="caution">
    <text evidence="2">The sequence shown here is derived from an EMBL/GenBank/DDBJ whole genome shotgun (WGS) entry which is preliminary data.</text>
</comment>
<reference evidence="2 3" key="1">
    <citation type="submission" date="2018-01" db="EMBL/GenBank/DDBJ databases">
        <title>Arthrobacter sp. nov., from glaciers in China.</title>
        <authorList>
            <person name="Liu Q."/>
            <person name="Xin Y.-H."/>
        </authorList>
    </citation>
    <scope>NUCLEOTIDE SEQUENCE [LARGE SCALE GENOMIC DNA]</scope>
    <source>
        <strain evidence="2 3">HLT2-12-2</strain>
    </source>
</reference>
<organism evidence="2 3">
    <name type="scientific">Arthrobacter glacialis</name>
    <dbReference type="NCBI Taxonomy" id="1664"/>
    <lineage>
        <taxon>Bacteria</taxon>
        <taxon>Bacillati</taxon>
        <taxon>Actinomycetota</taxon>
        <taxon>Actinomycetes</taxon>
        <taxon>Micrococcales</taxon>
        <taxon>Micrococcaceae</taxon>
        <taxon>Arthrobacter</taxon>
    </lineage>
</organism>
<keyword evidence="1" id="KW-0812">Transmembrane</keyword>
<feature type="transmembrane region" description="Helical" evidence="1">
    <location>
        <begin position="48"/>
        <end position="66"/>
    </location>
</feature>
<name>A0A2S3ZVF0_ARTGL</name>
<dbReference type="AlphaFoldDB" id="A0A2S3ZVF0"/>
<dbReference type="Pfam" id="PF11292">
    <property type="entry name" value="DUF3093"/>
    <property type="match status" value="1"/>
</dbReference>
<feature type="transmembrane region" description="Helical" evidence="1">
    <location>
        <begin position="25"/>
        <end position="43"/>
    </location>
</feature>
<keyword evidence="3" id="KW-1185">Reference proteome</keyword>
<proteinExistence type="predicted"/>
<sequence length="163" mass="17643">MSSESPQGAMSPTTANYTEKLWPTFWIWVIVLGLSAAGILIFIPISPLAGYVAFAVLLAAQVVMLVTSTPTISVTPETLQVGRAQIDRKFVGDVSYYYGDDATAQRGIKLNGLAYLCIRGWIKPVVKIEITDPDDKTPYWLTSTRNPEHLAAALGGAVPKKTS</sequence>
<accession>A0A2S3ZVF0</accession>
<dbReference type="Proteomes" id="UP000237061">
    <property type="component" value="Unassembled WGS sequence"/>
</dbReference>
<dbReference type="InterPro" id="IPR021443">
    <property type="entry name" value="DUF3093"/>
</dbReference>
<evidence type="ECO:0000256" key="1">
    <source>
        <dbReference type="SAM" id="Phobius"/>
    </source>
</evidence>
<gene>
    <name evidence="2" type="ORF">CVS27_12120</name>
</gene>